<sequence>MDVFYGGLEAVEGTILCYLDSFYDAGYKVFKDNAIRGGKEGEDVGDELLLFRSELQSPLVVVAREGVAFGHRPPAAAPSLDSKKEKATILDSGYGN</sequence>
<organism evidence="1 2">
    <name type="scientific">Persea americana</name>
    <name type="common">Avocado</name>
    <dbReference type="NCBI Taxonomy" id="3435"/>
    <lineage>
        <taxon>Eukaryota</taxon>
        <taxon>Viridiplantae</taxon>
        <taxon>Streptophyta</taxon>
        <taxon>Embryophyta</taxon>
        <taxon>Tracheophyta</taxon>
        <taxon>Spermatophyta</taxon>
        <taxon>Magnoliopsida</taxon>
        <taxon>Magnoliidae</taxon>
        <taxon>Laurales</taxon>
        <taxon>Lauraceae</taxon>
        <taxon>Persea</taxon>
    </lineage>
</organism>
<dbReference type="Proteomes" id="UP001234297">
    <property type="component" value="Chromosome 3"/>
</dbReference>
<comment type="caution">
    <text evidence="1">The sequence shown here is derived from an EMBL/GenBank/DDBJ whole genome shotgun (WGS) entry which is preliminary data.</text>
</comment>
<keyword evidence="2" id="KW-1185">Reference proteome</keyword>
<reference evidence="1 2" key="1">
    <citation type="journal article" date="2022" name="Hortic Res">
        <title>A haplotype resolved chromosomal level avocado genome allows analysis of novel avocado genes.</title>
        <authorList>
            <person name="Nath O."/>
            <person name="Fletcher S.J."/>
            <person name="Hayward A."/>
            <person name="Shaw L.M."/>
            <person name="Masouleh A.K."/>
            <person name="Furtado A."/>
            <person name="Henry R.J."/>
            <person name="Mitter N."/>
        </authorList>
    </citation>
    <scope>NUCLEOTIDE SEQUENCE [LARGE SCALE GENOMIC DNA]</scope>
    <source>
        <strain evidence="2">cv. Hass</strain>
    </source>
</reference>
<evidence type="ECO:0000313" key="1">
    <source>
        <dbReference type="EMBL" id="KAJ8638347.1"/>
    </source>
</evidence>
<name>A0ACC2LY53_PERAE</name>
<proteinExistence type="predicted"/>
<protein>
    <submittedName>
        <fullName evidence="1">Uncharacterized protein</fullName>
    </submittedName>
</protein>
<accession>A0ACC2LY53</accession>
<evidence type="ECO:0000313" key="2">
    <source>
        <dbReference type="Proteomes" id="UP001234297"/>
    </source>
</evidence>
<gene>
    <name evidence="1" type="ORF">MRB53_012614</name>
</gene>
<dbReference type="EMBL" id="CM056811">
    <property type="protein sequence ID" value="KAJ8638347.1"/>
    <property type="molecule type" value="Genomic_DNA"/>
</dbReference>